<evidence type="ECO:0000259" key="5">
    <source>
        <dbReference type="Pfam" id="PF00496"/>
    </source>
</evidence>
<feature type="domain" description="Solute-binding protein family 5" evidence="5">
    <location>
        <begin position="80"/>
        <end position="483"/>
    </location>
</feature>
<dbReference type="GO" id="GO:0042597">
    <property type="term" value="C:periplasmic space"/>
    <property type="evidence" value="ECO:0007669"/>
    <property type="project" value="UniProtKB-ARBA"/>
</dbReference>
<protein>
    <submittedName>
        <fullName evidence="6">ABC transporter substrate-binding protein</fullName>
    </submittedName>
</protein>
<dbReference type="Gene3D" id="3.90.76.10">
    <property type="entry name" value="Dipeptide-binding Protein, Domain 1"/>
    <property type="match status" value="1"/>
</dbReference>
<dbReference type="InterPro" id="IPR030678">
    <property type="entry name" value="Peptide/Ni-bd"/>
</dbReference>
<dbReference type="Proteomes" id="UP001065613">
    <property type="component" value="Chromosome"/>
</dbReference>
<dbReference type="InterPro" id="IPR000914">
    <property type="entry name" value="SBP_5_dom"/>
</dbReference>
<dbReference type="GO" id="GO:0015833">
    <property type="term" value="P:peptide transport"/>
    <property type="evidence" value="ECO:0007669"/>
    <property type="project" value="TreeGrafter"/>
</dbReference>
<dbReference type="PANTHER" id="PTHR30290:SF9">
    <property type="entry name" value="OLIGOPEPTIDE-BINDING PROTEIN APPA"/>
    <property type="match status" value="1"/>
</dbReference>
<dbReference type="InterPro" id="IPR039424">
    <property type="entry name" value="SBP_5"/>
</dbReference>
<proteinExistence type="inferred from homology"/>
<dbReference type="EMBL" id="CP073041">
    <property type="protein sequence ID" value="UXE58845.1"/>
    <property type="molecule type" value="Genomic_DNA"/>
</dbReference>
<dbReference type="PROSITE" id="PS51257">
    <property type="entry name" value="PROKAR_LIPOPROTEIN"/>
    <property type="match status" value="1"/>
</dbReference>
<accession>A0A977KV16</accession>
<evidence type="ECO:0000256" key="3">
    <source>
        <dbReference type="ARBA" id="ARBA00022448"/>
    </source>
</evidence>
<dbReference type="Pfam" id="PF00496">
    <property type="entry name" value="SBP_bac_5"/>
    <property type="match status" value="1"/>
</dbReference>
<dbReference type="GO" id="GO:0043190">
    <property type="term" value="C:ATP-binding cassette (ABC) transporter complex"/>
    <property type="evidence" value="ECO:0007669"/>
    <property type="project" value="InterPro"/>
</dbReference>
<dbReference type="GO" id="GO:1904680">
    <property type="term" value="F:peptide transmembrane transporter activity"/>
    <property type="evidence" value="ECO:0007669"/>
    <property type="project" value="TreeGrafter"/>
</dbReference>
<dbReference type="CDD" id="cd08500">
    <property type="entry name" value="PBP2_NikA_DppA_OppA_like_4"/>
    <property type="match status" value="1"/>
</dbReference>
<evidence type="ECO:0000313" key="6">
    <source>
        <dbReference type="EMBL" id="UXE58845.1"/>
    </source>
</evidence>
<evidence type="ECO:0000256" key="1">
    <source>
        <dbReference type="ARBA" id="ARBA00004193"/>
    </source>
</evidence>
<dbReference type="AlphaFoldDB" id="A0A977KV16"/>
<dbReference type="PANTHER" id="PTHR30290">
    <property type="entry name" value="PERIPLASMIC BINDING COMPONENT OF ABC TRANSPORTER"/>
    <property type="match status" value="1"/>
</dbReference>
<name>A0A977KV16_9CYAN</name>
<dbReference type="KEGG" id="wna:KA717_22910"/>
<gene>
    <name evidence="6" type="ORF">KA717_22910</name>
</gene>
<keyword evidence="3" id="KW-0813">Transport</keyword>
<dbReference type="InterPro" id="IPR023765">
    <property type="entry name" value="SBP_5_CS"/>
</dbReference>
<reference evidence="6" key="1">
    <citation type="submission" date="2021-04" db="EMBL/GenBank/DDBJ databases">
        <title>Genome sequence of Woronichinia naegeliana from Washington state freshwater lake bloom.</title>
        <authorList>
            <person name="Dreher T.W."/>
        </authorList>
    </citation>
    <scope>NUCLEOTIDE SEQUENCE</scope>
    <source>
        <strain evidence="6">WA131</strain>
    </source>
</reference>
<evidence type="ECO:0000256" key="4">
    <source>
        <dbReference type="ARBA" id="ARBA00022729"/>
    </source>
</evidence>
<dbReference type="FunFam" id="3.10.105.10:FF:000006">
    <property type="entry name" value="Peptide ABC transporter substrate-binding protein"/>
    <property type="match status" value="1"/>
</dbReference>
<dbReference type="PIRSF" id="PIRSF002741">
    <property type="entry name" value="MppA"/>
    <property type="match status" value="1"/>
</dbReference>
<dbReference type="Gene3D" id="3.40.190.10">
    <property type="entry name" value="Periplasmic binding protein-like II"/>
    <property type="match status" value="1"/>
</dbReference>
<dbReference type="PROSITE" id="PS01040">
    <property type="entry name" value="SBP_BACTERIAL_5"/>
    <property type="match status" value="1"/>
</dbReference>
<keyword evidence="4" id="KW-0732">Signal</keyword>
<dbReference type="FunFam" id="3.90.76.10:FF:000004">
    <property type="entry name" value="Peptide ABC transporter substrate-binding protein"/>
    <property type="match status" value="1"/>
</dbReference>
<dbReference type="SUPFAM" id="SSF53850">
    <property type="entry name" value="Periplasmic binding protein-like II"/>
    <property type="match status" value="1"/>
</dbReference>
<comment type="subcellular location">
    <subcellularLocation>
        <location evidence="1">Cell membrane</location>
        <topology evidence="1">Lipid-anchor</topology>
    </subcellularLocation>
</comment>
<comment type="similarity">
    <text evidence="2">Belongs to the bacterial solute-binding protein 5 family.</text>
</comment>
<sequence length="599" mass="67500">MKIKMLSKRIIKFAGLVLSLGLSLMLFVSCSTPIVKEQVVFSVLSDPKTFNAVLSAESPNIFGLTYEGLITENPITGKKEPTLAESWTISEDNKTIVFTLRDGLKWSDGQPLTSEDVIFSYNNLYLNPKIPNNYRDSLRIGQSKAFPKIQKLDDRRIQFQITEPFAPFLDAAELPILPAHVLRETIEKKDKNGNPIFLTVWGTDTPPQDLIVNGAYKLKSYVTSQRLIFEKNPYYWKKDNQGNALPHIPEVVWAIVESTDTSLLQFRSGSLDSVGISPEYFSLLKKEEERGNFTIYNGGPAYGTSFLSFNLNQGQRKGKPLVDPIKSKWFNNLNFRQAIAYGIDRDQMINNIYRGLGSKQNSQVSVQSPFYNKNLKGYNYDPEKAKKLLSQAGFQYNAKNELLDSNGNLVQFVLNTNAGNKIREAMGTQIQEDLGKIGIKVDFSPISFNVLVDKMSNSLDWDAIILGLTGGNDPHAPNVWYVDGNLHMFNQEPQPGTQPIQGRVISDWEKQIAALYLQGSQILQFDERRKIYDQAQVLVQEYLPFIYLVNPYALSAVRNRFCGIQFSALGGAFWNLEQLKICDQKPNQNNSGSRSSSSS</sequence>
<evidence type="ECO:0000256" key="2">
    <source>
        <dbReference type="ARBA" id="ARBA00005695"/>
    </source>
</evidence>
<dbReference type="Gene3D" id="3.10.105.10">
    <property type="entry name" value="Dipeptide-binding Protein, Domain 3"/>
    <property type="match status" value="1"/>
</dbReference>
<organism evidence="6">
    <name type="scientific">Woronichinia naegeliana WA131</name>
    <dbReference type="NCBI Taxonomy" id="2824559"/>
    <lineage>
        <taxon>Bacteria</taxon>
        <taxon>Bacillati</taxon>
        <taxon>Cyanobacteriota</taxon>
        <taxon>Cyanophyceae</taxon>
        <taxon>Synechococcales</taxon>
        <taxon>Coelosphaeriaceae</taxon>
        <taxon>Woronichinia</taxon>
    </lineage>
</organism>